<dbReference type="SUPFAM" id="SSF82199">
    <property type="entry name" value="SET domain"/>
    <property type="match status" value="1"/>
</dbReference>
<evidence type="ECO:0000313" key="2">
    <source>
        <dbReference type="EMBL" id="KAJ2851502.1"/>
    </source>
</evidence>
<dbReference type="PANTHER" id="PTHR12197:SF294">
    <property type="entry name" value="POTENTIAL PROTEIN LYSINE METHYLTRANSFERASE SET6"/>
    <property type="match status" value="1"/>
</dbReference>
<dbReference type="Gene3D" id="2.170.270.10">
    <property type="entry name" value="SET domain"/>
    <property type="match status" value="2"/>
</dbReference>
<dbReference type="PROSITE" id="PS50280">
    <property type="entry name" value="SET"/>
    <property type="match status" value="1"/>
</dbReference>
<dbReference type="Proteomes" id="UP001139887">
    <property type="component" value="Unassembled WGS sequence"/>
</dbReference>
<evidence type="ECO:0000313" key="3">
    <source>
        <dbReference type="Proteomes" id="UP001139887"/>
    </source>
</evidence>
<dbReference type="InterPro" id="IPR046341">
    <property type="entry name" value="SET_dom_sf"/>
</dbReference>
<name>A0A9W8M168_9FUNG</name>
<dbReference type="Pfam" id="PF00856">
    <property type="entry name" value="SET"/>
    <property type="match status" value="1"/>
</dbReference>
<proteinExistence type="predicted"/>
<dbReference type="Gene3D" id="6.10.140.2220">
    <property type="match status" value="1"/>
</dbReference>
<dbReference type="CDD" id="cd20071">
    <property type="entry name" value="SET_SMYD"/>
    <property type="match status" value="1"/>
</dbReference>
<gene>
    <name evidence="2" type="ORF">IWW36_000986</name>
</gene>
<accession>A0A9W8M168</accession>
<sequence>MAVGVHEEKSSEPALSVAACKILPATDAYSLNDDFDTANCFPVQIKEVAGRGRGFFAARDIAAGETVFRAMPLAWAISEDWIRNTCWWCFTHDCRRPLPIKAAQLVPAAVDSGITNKKPHRQRYKGVFCSEDCMQKAINAHGGCRAWQGYLALLDSIEADVHSHKTKSARTKKQNALSSRETPATVCEVASADIELATFASAANPELVECKPAVNADFDFNDVSDEQLATWISFVWNAIVVNGLYTSVMPNSGQRELVRLIANGLFLEYTASDFFQHTNKVCHQNELSWKRCITSYDAANHSIAPPSALDHMRSNEIDFVRAHLRQLDSSSANSSPLTPATLVPARIPWKPSPLQIEGSWWSAVFETAASSFALLDRAWTASSKVYSLSPLTHDLFRKVYFREMANSFGVYDPPTKLTLLSSTNLDSSMLNSQCEQECVGFCIYPTAVYFNHSCCPNVAKVRSGREMVFVATTPIMQDEEMFISYGCITDPVSERRKRLAENFFFTCDCSRCLVELTALVKQF</sequence>
<keyword evidence="3" id="KW-1185">Reference proteome</keyword>
<feature type="domain" description="SET" evidence="1">
    <location>
        <begin position="41"/>
        <end position="486"/>
    </location>
</feature>
<dbReference type="EMBL" id="JANBUW010000011">
    <property type="protein sequence ID" value="KAJ2851502.1"/>
    <property type="molecule type" value="Genomic_DNA"/>
</dbReference>
<organism evidence="2 3">
    <name type="scientific">Coemansia brasiliensis</name>
    <dbReference type="NCBI Taxonomy" id="2650707"/>
    <lineage>
        <taxon>Eukaryota</taxon>
        <taxon>Fungi</taxon>
        <taxon>Fungi incertae sedis</taxon>
        <taxon>Zoopagomycota</taxon>
        <taxon>Kickxellomycotina</taxon>
        <taxon>Kickxellomycetes</taxon>
        <taxon>Kickxellales</taxon>
        <taxon>Kickxellaceae</taxon>
        <taxon>Coemansia</taxon>
    </lineage>
</organism>
<reference evidence="2" key="1">
    <citation type="submission" date="2022-07" db="EMBL/GenBank/DDBJ databases">
        <title>Phylogenomic reconstructions and comparative analyses of Kickxellomycotina fungi.</title>
        <authorList>
            <person name="Reynolds N.K."/>
            <person name="Stajich J.E."/>
            <person name="Barry K."/>
            <person name="Grigoriev I.V."/>
            <person name="Crous P."/>
            <person name="Smith M.E."/>
        </authorList>
    </citation>
    <scope>NUCLEOTIDE SEQUENCE</scope>
    <source>
        <strain evidence="2">NRRL 1566</strain>
    </source>
</reference>
<dbReference type="OrthoDB" id="1028014at2759"/>
<dbReference type="InterPro" id="IPR050869">
    <property type="entry name" value="H3K4_H4K5_MeTrfase"/>
</dbReference>
<protein>
    <recommendedName>
        <fullName evidence="1">SET domain-containing protein</fullName>
    </recommendedName>
</protein>
<dbReference type="InterPro" id="IPR001214">
    <property type="entry name" value="SET_dom"/>
</dbReference>
<dbReference type="PANTHER" id="PTHR12197">
    <property type="entry name" value="HISTONE-LYSINE N-METHYLTRANSFERASE SMYD"/>
    <property type="match status" value="1"/>
</dbReference>
<comment type="caution">
    <text evidence="2">The sequence shown here is derived from an EMBL/GenBank/DDBJ whole genome shotgun (WGS) entry which is preliminary data.</text>
</comment>
<dbReference type="GO" id="GO:0005634">
    <property type="term" value="C:nucleus"/>
    <property type="evidence" value="ECO:0007669"/>
    <property type="project" value="TreeGrafter"/>
</dbReference>
<evidence type="ECO:0000259" key="1">
    <source>
        <dbReference type="PROSITE" id="PS50280"/>
    </source>
</evidence>
<dbReference type="AlphaFoldDB" id="A0A9W8M168"/>